<dbReference type="AlphaFoldDB" id="A0A397GX88"/>
<accession>A0A397GX88</accession>
<sequence length="55" mass="6286">MLSIHNLNIVHDLGNDILFGEKICTERCIDALTTNANAKLEKTNNRLSIISDYYY</sequence>
<evidence type="ECO:0000313" key="2">
    <source>
        <dbReference type="Proteomes" id="UP000266861"/>
    </source>
</evidence>
<organism evidence="1 2">
    <name type="scientific">Diversispora epigaea</name>
    <dbReference type="NCBI Taxonomy" id="1348612"/>
    <lineage>
        <taxon>Eukaryota</taxon>
        <taxon>Fungi</taxon>
        <taxon>Fungi incertae sedis</taxon>
        <taxon>Mucoromycota</taxon>
        <taxon>Glomeromycotina</taxon>
        <taxon>Glomeromycetes</taxon>
        <taxon>Diversisporales</taxon>
        <taxon>Diversisporaceae</taxon>
        <taxon>Diversispora</taxon>
    </lineage>
</organism>
<proteinExistence type="predicted"/>
<gene>
    <name evidence="1" type="ORF">Glove_431g17</name>
</gene>
<evidence type="ECO:0000313" key="1">
    <source>
        <dbReference type="EMBL" id="RHZ54046.1"/>
    </source>
</evidence>
<comment type="caution">
    <text evidence="1">The sequence shown here is derived from an EMBL/GenBank/DDBJ whole genome shotgun (WGS) entry which is preliminary data.</text>
</comment>
<protein>
    <submittedName>
        <fullName evidence="1">Uncharacterized protein</fullName>
    </submittedName>
</protein>
<keyword evidence="2" id="KW-1185">Reference proteome</keyword>
<name>A0A397GX88_9GLOM</name>
<dbReference type="EMBL" id="PQFF01000381">
    <property type="protein sequence ID" value="RHZ54046.1"/>
    <property type="molecule type" value="Genomic_DNA"/>
</dbReference>
<dbReference type="Proteomes" id="UP000266861">
    <property type="component" value="Unassembled WGS sequence"/>
</dbReference>
<reference evidence="1 2" key="1">
    <citation type="submission" date="2018-08" db="EMBL/GenBank/DDBJ databases">
        <title>Genome and evolution of the arbuscular mycorrhizal fungus Diversispora epigaea (formerly Glomus versiforme) and its bacterial endosymbionts.</title>
        <authorList>
            <person name="Sun X."/>
            <person name="Fei Z."/>
            <person name="Harrison M."/>
        </authorList>
    </citation>
    <scope>NUCLEOTIDE SEQUENCE [LARGE SCALE GENOMIC DNA]</scope>
    <source>
        <strain evidence="1 2">IT104</strain>
    </source>
</reference>